<dbReference type="GO" id="GO:0046872">
    <property type="term" value="F:metal ion binding"/>
    <property type="evidence" value="ECO:0007669"/>
    <property type="project" value="UniProtKB-KW"/>
</dbReference>
<feature type="transmembrane region" description="Helical" evidence="12">
    <location>
        <begin position="81"/>
        <end position="100"/>
    </location>
</feature>
<name>A0A840BS02_9HYPH</name>
<dbReference type="RefSeq" id="WP_183315981.1">
    <property type="nucleotide sequence ID" value="NZ_JACIEN010000001.1"/>
</dbReference>
<keyword evidence="5 12" id="KW-1133">Transmembrane helix</keyword>
<comment type="caution">
    <text evidence="13">The sequence shown here is derived from an EMBL/GenBank/DDBJ whole genome shotgun (WGS) entry which is preliminary data.</text>
</comment>
<evidence type="ECO:0000256" key="7">
    <source>
        <dbReference type="ARBA" id="ARBA00023065"/>
    </source>
</evidence>
<keyword evidence="6 12" id="KW-0915">Sodium</keyword>
<evidence type="ECO:0000313" key="13">
    <source>
        <dbReference type="EMBL" id="MBB4016201.1"/>
    </source>
</evidence>
<dbReference type="InterPro" id="IPR003691">
    <property type="entry name" value="FluC"/>
</dbReference>
<comment type="subcellular location">
    <subcellularLocation>
        <location evidence="1 12">Cell membrane</location>
        <topology evidence="1 12">Multi-pass membrane protein</topology>
    </subcellularLocation>
</comment>
<evidence type="ECO:0000256" key="1">
    <source>
        <dbReference type="ARBA" id="ARBA00004651"/>
    </source>
</evidence>
<evidence type="ECO:0000256" key="11">
    <source>
        <dbReference type="ARBA" id="ARBA00035585"/>
    </source>
</evidence>
<evidence type="ECO:0000256" key="6">
    <source>
        <dbReference type="ARBA" id="ARBA00023053"/>
    </source>
</evidence>
<feature type="binding site" evidence="12">
    <location>
        <position position="86"/>
    </location>
    <ligand>
        <name>Na(+)</name>
        <dbReference type="ChEBI" id="CHEBI:29101"/>
        <note>structural</note>
    </ligand>
</feature>
<proteinExistence type="inferred from homology"/>
<keyword evidence="14" id="KW-1185">Reference proteome</keyword>
<feature type="transmembrane region" description="Helical" evidence="12">
    <location>
        <begin position="106"/>
        <end position="128"/>
    </location>
</feature>
<dbReference type="Pfam" id="PF02537">
    <property type="entry name" value="CRCB"/>
    <property type="match status" value="1"/>
</dbReference>
<evidence type="ECO:0000256" key="12">
    <source>
        <dbReference type="HAMAP-Rule" id="MF_00454"/>
    </source>
</evidence>
<keyword evidence="4 12" id="KW-0812">Transmembrane</keyword>
<dbReference type="HAMAP" id="MF_00454">
    <property type="entry name" value="FluC"/>
    <property type="match status" value="1"/>
</dbReference>
<organism evidence="13 14">
    <name type="scientific">Chelatococcus caeni</name>
    <dbReference type="NCBI Taxonomy" id="1348468"/>
    <lineage>
        <taxon>Bacteria</taxon>
        <taxon>Pseudomonadati</taxon>
        <taxon>Pseudomonadota</taxon>
        <taxon>Alphaproteobacteria</taxon>
        <taxon>Hyphomicrobiales</taxon>
        <taxon>Chelatococcaceae</taxon>
        <taxon>Chelatococcus</taxon>
    </lineage>
</organism>
<keyword evidence="12" id="KW-0813">Transport</keyword>
<comment type="catalytic activity">
    <reaction evidence="11">
        <text>fluoride(in) = fluoride(out)</text>
        <dbReference type="Rhea" id="RHEA:76159"/>
        <dbReference type="ChEBI" id="CHEBI:17051"/>
    </reaction>
    <physiologicalReaction direction="left-to-right" evidence="11">
        <dbReference type="Rhea" id="RHEA:76160"/>
    </physiologicalReaction>
</comment>
<keyword evidence="9 12" id="KW-0407">Ion channel</keyword>
<dbReference type="GO" id="GO:0005886">
    <property type="term" value="C:plasma membrane"/>
    <property type="evidence" value="ECO:0007669"/>
    <property type="project" value="UniProtKB-SubCell"/>
</dbReference>
<comment type="similarity">
    <text evidence="10 12">Belongs to the fluoride channel Fluc/FEX (TC 1.A.43) family.</text>
</comment>
<dbReference type="AlphaFoldDB" id="A0A840BS02"/>
<protein>
    <recommendedName>
        <fullName evidence="12">Fluoride-specific ion channel FluC</fullName>
    </recommendedName>
</protein>
<reference evidence="13 14" key="1">
    <citation type="submission" date="2020-08" db="EMBL/GenBank/DDBJ databases">
        <title>Genomic Encyclopedia of Type Strains, Phase IV (KMG-IV): sequencing the most valuable type-strain genomes for metagenomic binning, comparative biology and taxonomic classification.</title>
        <authorList>
            <person name="Goeker M."/>
        </authorList>
    </citation>
    <scope>NUCLEOTIDE SEQUENCE [LARGE SCALE GENOMIC DNA]</scope>
    <source>
        <strain evidence="13 14">DSM 103737</strain>
    </source>
</reference>
<evidence type="ECO:0000256" key="5">
    <source>
        <dbReference type="ARBA" id="ARBA00022989"/>
    </source>
</evidence>
<accession>A0A840BS02</accession>
<gene>
    <name evidence="12" type="primary">fluC</name>
    <name evidence="12" type="synonym">crcB</name>
    <name evidence="13" type="ORF">GGR16_001207</name>
</gene>
<feature type="transmembrane region" description="Helical" evidence="12">
    <location>
        <begin position="40"/>
        <end position="60"/>
    </location>
</feature>
<evidence type="ECO:0000256" key="8">
    <source>
        <dbReference type="ARBA" id="ARBA00023136"/>
    </source>
</evidence>
<keyword evidence="3" id="KW-0997">Cell inner membrane</keyword>
<evidence type="ECO:0000256" key="3">
    <source>
        <dbReference type="ARBA" id="ARBA00022519"/>
    </source>
</evidence>
<comment type="function">
    <text evidence="12">Fluoride-specific ion channel. Important for reducing fluoride concentration in the cell, thus reducing its toxicity.</text>
</comment>
<dbReference type="Proteomes" id="UP000577362">
    <property type="component" value="Unassembled WGS sequence"/>
</dbReference>
<evidence type="ECO:0000256" key="9">
    <source>
        <dbReference type="ARBA" id="ARBA00023303"/>
    </source>
</evidence>
<comment type="activity regulation">
    <text evidence="12">Na(+) is not transported, but it plays an essential structural role and its presence is essential for fluoride channel function.</text>
</comment>
<dbReference type="EMBL" id="JACIEN010000001">
    <property type="protein sequence ID" value="MBB4016201.1"/>
    <property type="molecule type" value="Genomic_DNA"/>
</dbReference>
<sequence length="133" mass="13676">MTRRETIRIYLAVGCGAALGSLLRLLVAVGTGAWPVVPPYSTTGIVNVAGSFVIGFFATLTGPDGRIIISPAGRQFVMGGLCGGLTTFSAMSLDTLILLLDRPGVAALYLAAVVLLSLCAVFAGHALAARLNR</sequence>
<evidence type="ECO:0000313" key="14">
    <source>
        <dbReference type="Proteomes" id="UP000577362"/>
    </source>
</evidence>
<feature type="transmembrane region" description="Helical" evidence="12">
    <location>
        <begin position="9"/>
        <end position="34"/>
    </location>
</feature>
<evidence type="ECO:0000256" key="2">
    <source>
        <dbReference type="ARBA" id="ARBA00022475"/>
    </source>
</evidence>
<keyword evidence="12" id="KW-0479">Metal-binding</keyword>
<evidence type="ECO:0000256" key="4">
    <source>
        <dbReference type="ARBA" id="ARBA00022692"/>
    </source>
</evidence>
<keyword evidence="7 12" id="KW-0406">Ion transport</keyword>
<keyword evidence="2 12" id="KW-1003">Cell membrane</keyword>
<keyword evidence="8 12" id="KW-0472">Membrane</keyword>
<dbReference type="GO" id="GO:0140114">
    <property type="term" value="P:cellular detoxification of fluoride"/>
    <property type="evidence" value="ECO:0007669"/>
    <property type="project" value="UniProtKB-UniRule"/>
</dbReference>
<dbReference type="GO" id="GO:0062054">
    <property type="term" value="F:fluoride channel activity"/>
    <property type="evidence" value="ECO:0007669"/>
    <property type="project" value="UniProtKB-UniRule"/>
</dbReference>
<evidence type="ECO:0000256" key="10">
    <source>
        <dbReference type="ARBA" id="ARBA00035120"/>
    </source>
</evidence>
<feature type="binding site" evidence="12">
    <location>
        <position position="83"/>
    </location>
    <ligand>
        <name>Na(+)</name>
        <dbReference type="ChEBI" id="CHEBI:29101"/>
        <note>structural</note>
    </ligand>
</feature>